<comment type="caution">
    <text evidence="1">The sequence shown here is derived from an EMBL/GenBank/DDBJ whole genome shotgun (WGS) entry which is preliminary data.</text>
</comment>
<gene>
    <name evidence="1" type="ORF">TeGR_g6102</name>
</gene>
<proteinExistence type="predicted"/>
<dbReference type="EMBL" id="BRYB01000264">
    <property type="protein sequence ID" value="GMI26610.1"/>
    <property type="molecule type" value="Genomic_DNA"/>
</dbReference>
<keyword evidence="2" id="KW-1185">Reference proteome</keyword>
<reference evidence="1 2" key="1">
    <citation type="journal article" date="2023" name="Commun. Biol.">
        <title>Genome analysis of Parmales, the sister group of diatoms, reveals the evolutionary specialization of diatoms from phago-mixotrophs to photoautotrophs.</title>
        <authorList>
            <person name="Ban H."/>
            <person name="Sato S."/>
            <person name="Yoshikawa S."/>
            <person name="Yamada K."/>
            <person name="Nakamura Y."/>
            <person name="Ichinomiya M."/>
            <person name="Sato N."/>
            <person name="Blanc-Mathieu R."/>
            <person name="Endo H."/>
            <person name="Kuwata A."/>
            <person name="Ogata H."/>
        </authorList>
    </citation>
    <scope>NUCLEOTIDE SEQUENCE [LARGE SCALE GENOMIC DNA]</scope>
</reference>
<name>A0ABQ6MHV1_9STRA</name>
<sequence>MESFASAVRKAAKTLDIRVVAVWRMPDPGLGLCFTDALLMKASTFGDLHLPAGATYEPLAGVPKQGFAQEGTAQEKPSILLYDKGPLVVYARVGRGGHGRSRFNDGTDWEGEVQNVNVGWP</sequence>
<evidence type="ECO:0000313" key="2">
    <source>
        <dbReference type="Proteomes" id="UP001165060"/>
    </source>
</evidence>
<dbReference type="Proteomes" id="UP001165060">
    <property type="component" value="Unassembled WGS sequence"/>
</dbReference>
<organism evidence="1 2">
    <name type="scientific">Tetraparma gracilis</name>
    <dbReference type="NCBI Taxonomy" id="2962635"/>
    <lineage>
        <taxon>Eukaryota</taxon>
        <taxon>Sar</taxon>
        <taxon>Stramenopiles</taxon>
        <taxon>Ochrophyta</taxon>
        <taxon>Bolidophyceae</taxon>
        <taxon>Parmales</taxon>
        <taxon>Triparmaceae</taxon>
        <taxon>Tetraparma</taxon>
    </lineage>
</organism>
<accession>A0ABQ6MHV1</accession>
<evidence type="ECO:0000313" key="1">
    <source>
        <dbReference type="EMBL" id="GMI26610.1"/>
    </source>
</evidence>
<protein>
    <submittedName>
        <fullName evidence="1">Uncharacterized protein</fullName>
    </submittedName>
</protein>